<comment type="caution">
    <text evidence="2">The sequence shown here is derived from an EMBL/GenBank/DDBJ whole genome shotgun (WGS) entry which is preliminary data.</text>
</comment>
<keyword evidence="1" id="KW-0472">Membrane</keyword>
<dbReference type="InterPro" id="IPR021776">
    <property type="entry name" value="ActD"/>
</dbReference>
<evidence type="ECO:0000313" key="2">
    <source>
        <dbReference type="EMBL" id="PWK21891.1"/>
    </source>
</evidence>
<protein>
    <submittedName>
        <fullName evidence="2">Uncharacterized protein DUF3341</fullName>
    </submittedName>
</protein>
<dbReference type="AlphaFoldDB" id="A0A316DUX7"/>
<keyword evidence="1" id="KW-1133">Transmembrane helix</keyword>
<reference evidence="2 3" key="1">
    <citation type="submission" date="2018-05" db="EMBL/GenBank/DDBJ databases">
        <title>Genomic Encyclopedia of Archaeal and Bacterial Type Strains, Phase II (KMG-II): from individual species to whole genera.</title>
        <authorList>
            <person name="Goeker M."/>
        </authorList>
    </citation>
    <scope>NUCLEOTIDE SEQUENCE [LARGE SCALE GENOMIC DNA]</scope>
    <source>
        <strain evidence="2 3">DSM 22214</strain>
    </source>
</reference>
<dbReference type="PANTHER" id="PTHR40394">
    <property type="entry name" value="LIPOPROTEIN-RELATED"/>
    <property type="match status" value="1"/>
</dbReference>
<dbReference type="Proteomes" id="UP000245489">
    <property type="component" value="Unassembled WGS sequence"/>
</dbReference>
<dbReference type="PANTHER" id="PTHR40394:SF2">
    <property type="entry name" value="QUINOL:CYTOCHROME C OXIDOREDUCTASE MEMBRANE PROTEIN"/>
    <property type="match status" value="1"/>
</dbReference>
<sequence length="174" mass="19446">MDSTERYLVGVFDDDEEVLHAVTEVKNSGVKIEEVYTPFPIHGLDVAIGHPRTRIPIAAFLFGCLGLTCIFSLINYTMVFDWPMIIGGKDFFALPDWIPVSFEGTVLFTAFGMVGTFLVSNSLWPGKQPRTFDLRSTDDRFIMAVNMANNKKTEAEIESILRASGAIEVNVKQF</sequence>
<keyword evidence="1" id="KW-0812">Transmembrane</keyword>
<dbReference type="OrthoDB" id="9792475at2"/>
<accession>A0A316DUX7</accession>
<evidence type="ECO:0000313" key="3">
    <source>
        <dbReference type="Proteomes" id="UP000245489"/>
    </source>
</evidence>
<keyword evidence="3" id="KW-1185">Reference proteome</keyword>
<organism evidence="2 3">
    <name type="scientific">Arcicella aurantiaca</name>
    <dbReference type="NCBI Taxonomy" id="591202"/>
    <lineage>
        <taxon>Bacteria</taxon>
        <taxon>Pseudomonadati</taxon>
        <taxon>Bacteroidota</taxon>
        <taxon>Cytophagia</taxon>
        <taxon>Cytophagales</taxon>
        <taxon>Flectobacillaceae</taxon>
        <taxon>Arcicella</taxon>
    </lineage>
</organism>
<dbReference type="RefSeq" id="WP_109744291.1">
    <property type="nucleotide sequence ID" value="NZ_QGGO01000022.1"/>
</dbReference>
<dbReference type="Pfam" id="PF11821">
    <property type="entry name" value="ActD"/>
    <property type="match status" value="1"/>
</dbReference>
<feature type="transmembrane region" description="Helical" evidence="1">
    <location>
        <begin position="57"/>
        <end position="77"/>
    </location>
</feature>
<gene>
    <name evidence="2" type="ORF">LV89_03605</name>
</gene>
<evidence type="ECO:0000256" key="1">
    <source>
        <dbReference type="SAM" id="Phobius"/>
    </source>
</evidence>
<feature type="transmembrane region" description="Helical" evidence="1">
    <location>
        <begin position="97"/>
        <end position="120"/>
    </location>
</feature>
<proteinExistence type="predicted"/>
<name>A0A316DUX7_9BACT</name>
<dbReference type="EMBL" id="QGGO01000022">
    <property type="protein sequence ID" value="PWK21891.1"/>
    <property type="molecule type" value="Genomic_DNA"/>
</dbReference>